<dbReference type="RefSeq" id="WP_173767466.1">
    <property type="nucleotide sequence ID" value="NZ_CP048836.1"/>
</dbReference>
<organism evidence="2 3">
    <name type="scientific">Nitrogeniibacter mangrovi</name>
    <dbReference type="NCBI Taxonomy" id="2016596"/>
    <lineage>
        <taxon>Bacteria</taxon>
        <taxon>Pseudomonadati</taxon>
        <taxon>Pseudomonadota</taxon>
        <taxon>Betaproteobacteria</taxon>
        <taxon>Rhodocyclales</taxon>
        <taxon>Zoogloeaceae</taxon>
        <taxon>Nitrogeniibacter</taxon>
    </lineage>
</organism>
<dbReference type="Pfam" id="PF09350">
    <property type="entry name" value="DJC28_CD"/>
    <property type="match status" value="1"/>
</dbReference>
<dbReference type="InterPro" id="IPR018961">
    <property type="entry name" value="DnaJ_homolog_subfam-C_membr-28"/>
</dbReference>
<protein>
    <submittedName>
        <fullName evidence="2">DUF1992 domain-containing protein</fullName>
    </submittedName>
</protein>
<evidence type="ECO:0000259" key="1">
    <source>
        <dbReference type="Pfam" id="PF09350"/>
    </source>
</evidence>
<dbReference type="EMBL" id="CP048836">
    <property type="protein sequence ID" value="QID19145.1"/>
    <property type="molecule type" value="Genomic_DNA"/>
</dbReference>
<reference evidence="2 3" key="1">
    <citation type="submission" date="2020-02" db="EMBL/GenBank/DDBJ databases">
        <title>Nitrogenibacter mangrovi gen. nov., sp. nov. isolated from mangrove sediment, a denitrifying betaproteobacterium.</title>
        <authorList>
            <person name="Liao H."/>
            <person name="Tian Y."/>
        </authorList>
    </citation>
    <scope>NUCLEOTIDE SEQUENCE [LARGE SCALE GENOMIC DNA]</scope>
    <source>
        <strain evidence="2 3">M9-3-2</strain>
    </source>
</reference>
<gene>
    <name evidence="2" type="ORF">G3580_16875</name>
</gene>
<feature type="domain" description="DnaJ homologue subfamily C member 28 conserved" evidence="1">
    <location>
        <begin position="27"/>
        <end position="89"/>
    </location>
</feature>
<keyword evidence="3" id="KW-1185">Reference proteome</keyword>
<evidence type="ECO:0000313" key="2">
    <source>
        <dbReference type="EMBL" id="QID19145.1"/>
    </source>
</evidence>
<name>A0A6C1B8J0_9RHOO</name>
<dbReference type="KEGG" id="azq:G3580_16875"/>
<dbReference type="AlphaFoldDB" id="A0A6C1B8J0"/>
<sequence length="125" mass="13739">MSDPTDTERRKRRDLSIQAQDEAIGLAIARAYASGEIPGAESFGKPMKPDGFAETPGEFRMPFKVLRNADAVPPEIGMFRKRAQLRAALETAADADARAALQRQLNELEQALALRLEGMRVSGRL</sequence>
<evidence type="ECO:0000313" key="3">
    <source>
        <dbReference type="Proteomes" id="UP000501991"/>
    </source>
</evidence>
<dbReference type="Proteomes" id="UP000501991">
    <property type="component" value="Chromosome"/>
</dbReference>
<accession>A0A6C1B8J0</accession>
<proteinExistence type="predicted"/>